<name>A0A0J8G222_CLOCY</name>
<dbReference type="AlphaFoldDB" id="A0A0J8G222"/>
<dbReference type="STRING" id="1121307.CLCY_3c00730"/>
<organism evidence="2 3">
    <name type="scientific">Clostridium cylindrosporum DSM 605</name>
    <dbReference type="NCBI Taxonomy" id="1121307"/>
    <lineage>
        <taxon>Bacteria</taxon>
        <taxon>Bacillati</taxon>
        <taxon>Bacillota</taxon>
        <taxon>Clostridia</taxon>
        <taxon>Eubacteriales</taxon>
        <taxon>Clostridiaceae</taxon>
        <taxon>Clostridium</taxon>
    </lineage>
</organism>
<comment type="caution">
    <text evidence="2">The sequence shown here is derived from an EMBL/GenBank/DDBJ whole genome shotgun (WGS) entry which is preliminary data.</text>
</comment>
<keyword evidence="1" id="KW-1133">Transmembrane helix</keyword>
<proteinExistence type="predicted"/>
<accession>A0A0J8G222</accession>
<dbReference type="EMBL" id="LFVU01000026">
    <property type="protein sequence ID" value="KMT21806.1"/>
    <property type="molecule type" value="Genomic_DNA"/>
</dbReference>
<dbReference type="Proteomes" id="UP000036756">
    <property type="component" value="Unassembled WGS sequence"/>
</dbReference>
<reference evidence="2 3" key="1">
    <citation type="submission" date="2015-06" db="EMBL/GenBank/DDBJ databases">
        <title>Draft genome sequence of the purine-degrading Clostridium cylindrosporum HC-1 (DSM 605).</title>
        <authorList>
            <person name="Poehlein A."/>
            <person name="Schiel-Bengelsdorf B."/>
            <person name="Bengelsdorf F."/>
            <person name="Daniel R."/>
            <person name="Duerre P."/>
        </authorList>
    </citation>
    <scope>NUCLEOTIDE SEQUENCE [LARGE SCALE GENOMIC DNA]</scope>
    <source>
        <strain evidence="2 3">DSM 605</strain>
    </source>
</reference>
<dbReference type="PATRIC" id="fig|1121307.3.peg.1427"/>
<evidence type="ECO:0000313" key="2">
    <source>
        <dbReference type="EMBL" id="KMT21806.1"/>
    </source>
</evidence>
<feature type="transmembrane region" description="Helical" evidence="1">
    <location>
        <begin position="7"/>
        <end position="24"/>
    </location>
</feature>
<dbReference type="RefSeq" id="WP_048570462.1">
    <property type="nucleotide sequence ID" value="NZ_LFVU01000026.1"/>
</dbReference>
<evidence type="ECO:0000313" key="3">
    <source>
        <dbReference type="Proteomes" id="UP000036756"/>
    </source>
</evidence>
<evidence type="ECO:0000256" key="1">
    <source>
        <dbReference type="SAM" id="Phobius"/>
    </source>
</evidence>
<keyword evidence="3" id="KW-1185">Reference proteome</keyword>
<feature type="transmembrane region" description="Helical" evidence="1">
    <location>
        <begin position="88"/>
        <end position="108"/>
    </location>
</feature>
<keyword evidence="1" id="KW-0472">Membrane</keyword>
<gene>
    <name evidence="2" type="ORF">CLCY_3c00730</name>
</gene>
<keyword evidence="1" id="KW-0812">Transmembrane</keyword>
<sequence length="117" mass="13353">MPRNENLKILITVFMILTIIKIFTAKVGLLGDPTIQLVVKPNLTISNSYIMKGEDNHINREKYKGTWYYEGKYSVITGDEAGFPGESLYDLLIICWWILIIGIPIYIIKESSNKKGI</sequence>
<protein>
    <submittedName>
        <fullName evidence="2">Uncharacterized protein</fullName>
    </submittedName>
</protein>